<comment type="caution">
    <text evidence="5">The sequence shown here is derived from an EMBL/GenBank/DDBJ whole genome shotgun (WGS) entry which is preliminary data.</text>
</comment>
<dbReference type="PANTHER" id="PTHR30457">
    <property type="entry name" value="5'-NUCLEOTIDASE SURE"/>
    <property type="match status" value="1"/>
</dbReference>
<feature type="domain" description="Survival protein SurE-like phosphatase/nucleotidase" evidence="4">
    <location>
        <begin position="17"/>
        <end position="111"/>
    </location>
</feature>
<evidence type="ECO:0000256" key="2">
    <source>
        <dbReference type="ARBA" id="ARBA00022723"/>
    </source>
</evidence>
<dbReference type="SUPFAM" id="SSF64167">
    <property type="entry name" value="SurE-like"/>
    <property type="match status" value="1"/>
</dbReference>
<name>A0AAJ0B4K4_9PEZI</name>
<gene>
    <name evidence="5" type="ORF">QBC47DRAFT_392026</name>
</gene>
<proteinExistence type="inferred from homology"/>
<reference evidence="5" key="1">
    <citation type="submission" date="2023-06" db="EMBL/GenBank/DDBJ databases">
        <title>Genome-scale phylogeny and comparative genomics of the fungal order Sordariales.</title>
        <authorList>
            <consortium name="Lawrence Berkeley National Laboratory"/>
            <person name="Hensen N."/>
            <person name="Bonometti L."/>
            <person name="Westerberg I."/>
            <person name="Brannstrom I.O."/>
            <person name="Guillou S."/>
            <person name="Cros-Aarteil S."/>
            <person name="Calhoun S."/>
            <person name="Haridas S."/>
            <person name="Kuo A."/>
            <person name="Mondo S."/>
            <person name="Pangilinan J."/>
            <person name="Riley R."/>
            <person name="Labutti K."/>
            <person name="Andreopoulos B."/>
            <person name="Lipzen A."/>
            <person name="Chen C."/>
            <person name="Yanf M."/>
            <person name="Daum C."/>
            <person name="Ng V."/>
            <person name="Clum A."/>
            <person name="Steindorff A."/>
            <person name="Ohm R."/>
            <person name="Martin F."/>
            <person name="Silar P."/>
            <person name="Natvig D."/>
            <person name="Lalanne C."/>
            <person name="Gautier V."/>
            <person name="Ament-Velasquez S.L."/>
            <person name="Kruys A."/>
            <person name="Hutchinson M.I."/>
            <person name="Powell A.J."/>
            <person name="Barry K."/>
            <person name="Miller A.N."/>
            <person name="Grigoriev I.V."/>
            <person name="Debuchy R."/>
            <person name="Gladieux P."/>
            <person name="Thoren M.H."/>
            <person name="Johannesson H."/>
        </authorList>
    </citation>
    <scope>NUCLEOTIDE SEQUENCE</scope>
    <source>
        <strain evidence="5">PSN4</strain>
    </source>
</reference>
<evidence type="ECO:0000259" key="4">
    <source>
        <dbReference type="Pfam" id="PF01975"/>
    </source>
</evidence>
<dbReference type="EMBL" id="MU839842">
    <property type="protein sequence ID" value="KAK1751531.1"/>
    <property type="molecule type" value="Genomic_DNA"/>
</dbReference>
<evidence type="ECO:0000256" key="3">
    <source>
        <dbReference type="ARBA" id="ARBA00022801"/>
    </source>
</evidence>
<dbReference type="PANTHER" id="PTHR30457:SF0">
    <property type="entry name" value="PHOSPHATASE, PUTATIVE (AFU_ORTHOLOGUE AFUA_4G01070)-RELATED"/>
    <property type="match status" value="1"/>
</dbReference>
<dbReference type="InterPro" id="IPR002828">
    <property type="entry name" value="SurE-like_Pase/nucleotidase"/>
</dbReference>
<dbReference type="Pfam" id="PF01975">
    <property type="entry name" value="SurE"/>
    <property type="match status" value="1"/>
</dbReference>
<keyword evidence="3" id="KW-0378">Hydrolase</keyword>
<dbReference type="InterPro" id="IPR036523">
    <property type="entry name" value="SurE-like_sf"/>
</dbReference>
<protein>
    <submittedName>
        <fullName evidence="5">Survival protein sure-like phosphatase/nucleotidase</fullName>
    </submittedName>
</protein>
<dbReference type="Proteomes" id="UP001239445">
    <property type="component" value="Unassembled WGS sequence"/>
</dbReference>
<accession>A0AAJ0B4K4</accession>
<organism evidence="5 6">
    <name type="scientific">Echria macrotheca</name>
    <dbReference type="NCBI Taxonomy" id="438768"/>
    <lineage>
        <taxon>Eukaryota</taxon>
        <taxon>Fungi</taxon>
        <taxon>Dikarya</taxon>
        <taxon>Ascomycota</taxon>
        <taxon>Pezizomycotina</taxon>
        <taxon>Sordariomycetes</taxon>
        <taxon>Sordariomycetidae</taxon>
        <taxon>Sordariales</taxon>
        <taxon>Schizotheciaceae</taxon>
        <taxon>Echria</taxon>
    </lineage>
</organism>
<dbReference type="InterPro" id="IPR030048">
    <property type="entry name" value="SurE"/>
</dbReference>
<dbReference type="AlphaFoldDB" id="A0AAJ0B4K4"/>
<evidence type="ECO:0000256" key="1">
    <source>
        <dbReference type="ARBA" id="ARBA00011062"/>
    </source>
</evidence>
<dbReference type="GO" id="GO:0046872">
    <property type="term" value="F:metal ion binding"/>
    <property type="evidence" value="ECO:0007669"/>
    <property type="project" value="UniProtKB-KW"/>
</dbReference>
<keyword evidence="2" id="KW-0479">Metal-binding</keyword>
<evidence type="ECO:0000313" key="6">
    <source>
        <dbReference type="Proteomes" id="UP001239445"/>
    </source>
</evidence>
<dbReference type="Gene3D" id="3.40.1210.10">
    <property type="entry name" value="Survival protein SurE-like phosphatase/nucleotidase"/>
    <property type="match status" value="1"/>
</dbReference>
<keyword evidence="6" id="KW-1185">Reference proteome</keyword>
<evidence type="ECO:0000313" key="5">
    <source>
        <dbReference type="EMBL" id="KAK1751531.1"/>
    </source>
</evidence>
<sequence>MRYGLDTFGPQAWNNGLPDLAVAGPNVGSNVYLQVHFSGTVGAAVYAAQRGIPSIAFSGLTTGNAAWDTTPVPARSLVYAELAGMLVDTLAAQEKPYLPPNVWLNVNFGAVGGEGCTRAADFKWVLSRINIGLFSAPDTPHCGTTRLPSEIDVVNRGCFVSVSVGDARDKSTAPAADQAVVVQKLGNLLSCP</sequence>
<comment type="similarity">
    <text evidence="1">Belongs to the SurE nucleotidase family.</text>
</comment>
<dbReference type="GO" id="GO:0008252">
    <property type="term" value="F:nucleotidase activity"/>
    <property type="evidence" value="ECO:0007669"/>
    <property type="project" value="InterPro"/>
</dbReference>